<dbReference type="HAMAP" id="MF_00775">
    <property type="entry name" value="UPF0311"/>
    <property type="match status" value="1"/>
</dbReference>
<gene>
    <name evidence="2" type="ORF">A9A59_0816</name>
</gene>
<dbReference type="Gene3D" id="2.40.160.20">
    <property type="match status" value="1"/>
</dbReference>
<dbReference type="PANTHER" id="PTHR37315">
    <property type="entry name" value="UPF0311 PROTEIN BLR7842"/>
    <property type="match status" value="1"/>
</dbReference>
<reference evidence="2 3" key="1">
    <citation type="submission" date="2017-09" db="EMBL/GenBank/DDBJ databases">
        <title>Sequencing the genomes of two abundant thermophiles in Great Basin hot springs: Thermocrinis jamiesonii and novel Chloroflexi Thermoflexus hugenholtzii.</title>
        <authorList>
            <person name="Hedlund B."/>
        </authorList>
    </citation>
    <scope>NUCLEOTIDE SEQUENCE [LARGE SCALE GENOMIC DNA]</scope>
    <source>
        <strain evidence="2 3">G233</strain>
    </source>
</reference>
<comment type="similarity">
    <text evidence="1">Belongs to the UPF0311 family.</text>
</comment>
<name>A0A2A9HCC2_TEPT2</name>
<protein>
    <recommendedName>
        <fullName evidence="1">UPF0311 protein A9A59_0816</fullName>
    </recommendedName>
</protein>
<proteinExistence type="inferred from homology"/>
<dbReference type="InterPro" id="IPR020915">
    <property type="entry name" value="UPF0311"/>
</dbReference>
<accession>A0A2A9HCC2</accession>
<dbReference type="Proteomes" id="UP000223071">
    <property type="component" value="Unassembled WGS sequence"/>
</dbReference>
<keyword evidence="3" id="KW-1185">Reference proteome</keyword>
<dbReference type="AlphaFoldDB" id="A0A2A9HCC2"/>
<organism evidence="2 3">
    <name type="scientific">Tepidiforma thermophila (strain KCTC 52669 / CGMCC 1.13589 / G233)</name>
    <dbReference type="NCBI Taxonomy" id="2761530"/>
    <lineage>
        <taxon>Bacteria</taxon>
        <taxon>Bacillati</taxon>
        <taxon>Chloroflexota</taxon>
        <taxon>Tepidiformia</taxon>
        <taxon>Tepidiformales</taxon>
        <taxon>Tepidiformaceae</taxon>
        <taxon>Tepidiforma</taxon>
    </lineage>
</organism>
<evidence type="ECO:0000313" key="2">
    <source>
        <dbReference type="EMBL" id="PFG73614.1"/>
    </source>
</evidence>
<dbReference type="EMBL" id="PDJQ01000001">
    <property type="protein sequence ID" value="PFG73614.1"/>
    <property type="molecule type" value="Genomic_DNA"/>
</dbReference>
<sequence length="143" mass="15041">MPLESLPVEFLFTMTANVSAPTMIQGGPQGSRLIVSVPAGTFEGPKLRGTVVPHSGGDWVTLRPDGSMKLDVRLTLQTDDGAHILVTYTGIGARAADGSTKVYSTPLFETGAEKYAWLNTVQAVGIGSTGPNGVTYEVYALRA</sequence>
<dbReference type="PANTHER" id="PTHR37315:SF1">
    <property type="entry name" value="UPF0311 PROTEIN BLR7842"/>
    <property type="match status" value="1"/>
</dbReference>
<dbReference type="RefSeq" id="WP_098503061.1">
    <property type="nucleotide sequence ID" value="NZ_PDJQ01000001.1"/>
</dbReference>
<evidence type="ECO:0000313" key="3">
    <source>
        <dbReference type="Proteomes" id="UP000223071"/>
    </source>
</evidence>
<dbReference type="Pfam" id="PF11578">
    <property type="entry name" value="DUF3237"/>
    <property type="match status" value="1"/>
</dbReference>
<evidence type="ECO:0000256" key="1">
    <source>
        <dbReference type="HAMAP-Rule" id="MF_00775"/>
    </source>
</evidence>
<comment type="caution">
    <text evidence="2">The sequence shown here is derived from an EMBL/GenBank/DDBJ whole genome shotgun (WGS) entry which is preliminary data.</text>
</comment>